<dbReference type="STRING" id="591159.SSQG_07020"/>
<gene>
    <name evidence="1" type="ORF">SSQG_07020</name>
</gene>
<dbReference type="HOGENOM" id="CLU_2636680_0_0_11"/>
<name>D9XAB2_STRVT</name>
<reference evidence="2" key="1">
    <citation type="submission" date="2009-02" db="EMBL/GenBank/DDBJ databases">
        <title>Annotation of Streptomyces viridochromogenes strain DSM 40736.</title>
        <authorList>
            <consortium name="The Broad Institute Genome Sequencing Platform"/>
            <consortium name="Broad Institute Microbial Sequencing Center"/>
            <person name="Fischbach M."/>
            <person name="Godfrey P."/>
            <person name="Ward D."/>
            <person name="Young S."/>
            <person name="Zeng Q."/>
            <person name="Koehrsen M."/>
            <person name="Alvarado L."/>
            <person name="Berlin A.M."/>
            <person name="Bochicchio J."/>
            <person name="Borenstein D."/>
            <person name="Chapman S.B."/>
            <person name="Chen Z."/>
            <person name="Engels R."/>
            <person name="Freedman E."/>
            <person name="Gellesch M."/>
            <person name="Goldberg J."/>
            <person name="Griggs A."/>
            <person name="Gujja S."/>
            <person name="Heilman E.R."/>
            <person name="Heiman D.I."/>
            <person name="Hepburn T.A."/>
            <person name="Howarth C."/>
            <person name="Jen D."/>
            <person name="Larson L."/>
            <person name="Lewis B."/>
            <person name="Mehta T."/>
            <person name="Park D."/>
            <person name="Pearson M."/>
            <person name="Richards J."/>
            <person name="Roberts A."/>
            <person name="Saif S."/>
            <person name="Shea T.D."/>
            <person name="Shenoy N."/>
            <person name="Sisk P."/>
            <person name="Stolte C."/>
            <person name="Sykes S.N."/>
            <person name="Thomson T."/>
            <person name="Walk T."/>
            <person name="White J."/>
            <person name="Yandava C."/>
            <person name="Straight P."/>
            <person name="Clardy J."/>
            <person name="Hung D."/>
            <person name="Kolter R."/>
            <person name="Mekalanos J."/>
            <person name="Walker S."/>
            <person name="Walsh C.T."/>
            <person name="Wieland-Brown L.C."/>
            <person name="Haas B."/>
            <person name="Nusbaum C."/>
            <person name="Birren B."/>
        </authorList>
    </citation>
    <scope>NUCLEOTIDE SEQUENCE [LARGE SCALE GENOMIC DNA]</scope>
    <source>
        <strain evidence="2">DSM 40736 / JCM 4977 / BCRC 1201 / Tue 494</strain>
    </source>
</reference>
<proteinExistence type="predicted"/>
<evidence type="ECO:0000313" key="2">
    <source>
        <dbReference type="Proteomes" id="UP000004184"/>
    </source>
</evidence>
<dbReference type="AlphaFoldDB" id="D9XAB2"/>
<sequence>MGTYPGAVVMVTHDEGAVDALRPDRVLLPEAEEDLWSDDYRESVVPAHARPRGRVVWPDEAQVRNPGTPPAAAATPR</sequence>
<evidence type="ECO:0000313" key="1">
    <source>
        <dbReference type="EMBL" id="EFL36502.1"/>
    </source>
</evidence>
<accession>D9XAB2</accession>
<protein>
    <submittedName>
        <fullName evidence="1">Predicted protein</fullName>
    </submittedName>
</protein>
<dbReference type="Proteomes" id="UP000004184">
    <property type="component" value="Unassembled WGS sequence"/>
</dbReference>
<dbReference type="EMBL" id="GG657757">
    <property type="protein sequence ID" value="EFL36502.1"/>
    <property type="molecule type" value="Genomic_DNA"/>
</dbReference>
<organism evidence="1 2">
    <name type="scientific">Streptomyces viridochromogenes (strain DSM 40736 / JCM 4977 / BCRC 1201 / Tue 494)</name>
    <dbReference type="NCBI Taxonomy" id="591159"/>
    <lineage>
        <taxon>Bacteria</taxon>
        <taxon>Bacillati</taxon>
        <taxon>Actinomycetota</taxon>
        <taxon>Actinomycetes</taxon>
        <taxon>Kitasatosporales</taxon>
        <taxon>Streptomycetaceae</taxon>
        <taxon>Streptomyces</taxon>
    </lineage>
</organism>
<keyword evidence="2" id="KW-1185">Reference proteome</keyword>